<accession>A0A4Q7NW06</accession>
<name>A0A4Q7NW06_9ACTN</name>
<sequence length="351" mass="37552">MSSDPLRIAVLGYGLAGSTFHAPVISSVPGLRVTAVVTRDAERAARAEASLPGVRVLGSADDVLADAASYDGVVVASPNRSHSELATRSLEAGLPVVVDKPLAVTSEEGQRLVDLAEERGVALTVYQNRRWDSDFRTLQALVAEGRLGRVHRYESRFERWRPVPKPGWRESGDPADAGGLLNDLCSHLVDQAVQLLGPVASVYAEVHVRRDSVAVDDDVFVALTHVGGERSHLWAGALTAQLGPRLRVLGSAGAYVVHGLDPQEAALREGGTPADPGWGEEPEERWGLLGSDEDAAPVRTLPGAWQEFYAGWRDALLGRGPVPVDPRDAVATLRVLEAARTSSQEGRTVRL</sequence>
<feature type="domain" description="GFO/IDH/MocA-like oxidoreductase" evidence="4">
    <location>
        <begin position="135"/>
        <end position="255"/>
    </location>
</feature>
<keyword evidence="2" id="KW-0560">Oxidoreductase</keyword>
<evidence type="ECO:0000259" key="4">
    <source>
        <dbReference type="Pfam" id="PF22725"/>
    </source>
</evidence>
<dbReference type="GO" id="GO:0000166">
    <property type="term" value="F:nucleotide binding"/>
    <property type="evidence" value="ECO:0007669"/>
    <property type="project" value="InterPro"/>
</dbReference>
<dbReference type="Pfam" id="PF22725">
    <property type="entry name" value="GFO_IDH_MocA_C3"/>
    <property type="match status" value="1"/>
</dbReference>
<dbReference type="OrthoDB" id="256869at2"/>
<dbReference type="PANTHER" id="PTHR43708">
    <property type="entry name" value="CONSERVED EXPRESSED OXIDOREDUCTASE (EUROFUNG)"/>
    <property type="match status" value="1"/>
</dbReference>
<evidence type="ECO:0000313" key="5">
    <source>
        <dbReference type="EMBL" id="RZS91451.1"/>
    </source>
</evidence>
<dbReference type="Proteomes" id="UP000293638">
    <property type="component" value="Unassembled WGS sequence"/>
</dbReference>
<protein>
    <submittedName>
        <fullName evidence="5">Putative dehydrogenase</fullName>
    </submittedName>
</protein>
<evidence type="ECO:0000313" key="6">
    <source>
        <dbReference type="Proteomes" id="UP000293638"/>
    </source>
</evidence>
<dbReference type="Pfam" id="PF01408">
    <property type="entry name" value="GFO_IDH_MocA"/>
    <property type="match status" value="1"/>
</dbReference>
<dbReference type="InterPro" id="IPR000683">
    <property type="entry name" value="Gfo/Idh/MocA-like_OxRdtase_N"/>
</dbReference>
<comment type="caution">
    <text evidence="5">The sequence shown here is derived from an EMBL/GenBank/DDBJ whole genome shotgun (WGS) entry which is preliminary data.</text>
</comment>
<comment type="similarity">
    <text evidence="1">Belongs to the Gfo/Idh/MocA family.</text>
</comment>
<dbReference type="PANTHER" id="PTHR43708:SF5">
    <property type="entry name" value="CONSERVED EXPRESSED OXIDOREDUCTASE (EUROFUNG)-RELATED"/>
    <property type="match status" value="1"/>
</dbReference>
<keyword evidence="6" id="KW-1185">Reference proteome</keyword>
<gene>
    <name evidence="5" type="ORF">EV189_0692</name>
</gene>
<dbReference type="Gene3D" id="3.30.360.10">
    <property type="entry name" value="Dihydrodipicolinate Reductase, domain 2"/>
    <property type="match status" value="1"/>
</dbReference>
<evidence type="ECO:0000256" key="1">
    <source>
        <dbReference type="ARBA" id="ARBA00010928"/>
    </source>
</evidence>
<proteinExistence type="inferred from homology"/>
<dbReference type="EMBL" id="SGXD01000001">
    <property type="protein sequence ID" value="RZS91451.1"/>
    <property type="molecule type" value="Genomic_DNA"/>
</dbReference>
<evidence type="ECO:0000256" key="2">
    <source>
        <dbReference type="ARBA" id="ARBA00023002"/>
    </source>
</evidence>
<dbReference type="InterPro" id="IPR036291">
    <property type="entry name" value="NAD(P)-bd_dom_sf"/>
</dbReference>
<dbReference type="AlphaFoldDB" id="A0A4Q7NW06"/>
<dbReference type="SUPFAM" id="SSF51735">
    <property type="entry name" value="NAD(P)-binding Rossmann-fold domains"/>
    <property type="match status" value="1"/>
</dbReference>
<reference evidence="5 6" key="1">
    <citation type="submission" date="2019-02" db="EMBL/GenBank/DDBJ databases">
        <title>Genomic Encyclopedia of Type Strains, Phase IV (KMG-IV): sequencing the most valuable type-strain genomes for metagenomic binning, comparative biology and taxonomic classification.</title>
        <authorList>
            <person name="Goeker M."/>
        </authorList>
    </citation>
    <scope>NUCLEOTIDE SEQUENCE [LARGE SCALE GENOMIC DNA]</scope>
    <source>
        <strain evidence="5 6">DSM 45622</strain>
    </source>
</reference>
<dbReference type="InterPro" id="IPR055170">
    <property type="entry name" value="GFO_IDH_MocA-like_dom"/>
</dbReference>
<evidence type="ECO:0000259" key="3">
    <source>
        <dbReference type="Pfam" id="PF01408"/>
    </source>
</evidence>
<dbReference type="InterPro" id="IPR051317">
    <property type="entry name" value="Gfo/Idh/MocA_oxidoreduct"/>
</dbReference>
<dbReference type="RefSeq" id="WP_130491521.1">
    <property type="nucleotide sequence ID" value="NZ_SGXD01000001.1"/>
</dbReference>
<dbReference type="SUPFAM" id="SSF55347">
    <property type="entry name" value="Glyceraldehyde-3-phosphate dehydrogenase-like, C-terminal domain"/>
    <property type="match status" value="1"/>
</dbReference>
<feature type="domain" description="Gfo/Idh/MocA-like oxidoreductase N-terminal" evidence="3">
    <location>
        <begin position="6"/>
        <end position="126"/>
    </location>
</feature>
<organism evidence="5 6">
    <name type="scientific">Motilibacter rhizosphaerae</name>
    <dbReference type="NCBI Taxonomy" id="598652"/>
    <lineage>
        <taxon>Bacteria</taxon>
        <taxon>Bacillati</taxon>
        <taxon>Actinomycetota</taxon>
        <taxon>Actinomycetes</taxon>
        <taxon>Motilibacterales</taxon>
        <taxon>Motilibacteraceae</taxon>
        <taxon>Motilibacter</taxon>
    </lineage>
</organism>
<dbReference type="GO" id="GO:0016491">
    <property type="term" value="F:oxidoreductase activity"/>
    <property type="evidence" value="ECO:0007669"/>
    <property type="project" value="UniProtKB-KW"/>
</dbReference>
<dbReference type="Gene3D" id="3.40.50.720">
    <property type="entry name" value="NAD(P)-binding Rossmann-like Domain"/>
    <property type="match status" value="1"/>
</dbReference>